<dbReference type="EMBL" id="JACIEC010000001">
    <property type="protein sequence ID" value="MBB4142600.1"/>
    <property type="molecule type" value="Genomic_DNA"/>
</dbReference>
<dbReference type="Gene3D" id="2.160.20.160">
    <property type="match status" value="1"/>
</dbReference>
<dbReference type="PRINTS" id="PR00313">
    <property type="entry name" value="CABNDNGRPT"/>
</dbReference>
<evidence type="ECO:0000256" key="1">
    <source>
        <dbReference type="SAM" id="MobiDB-lite"/>
    </source>
</evidence>
<dbReference type="Proteomes" id="UP000519897">
    <property type="component" value="Unassembled WGS sequence"/>
</dbReference>
<dbReference type="AlphaFoldDB" id="A0A7W6PP24"/>
<dbReference type="SUPFAM" id="SSF51120">
    <property type="entry name" value="beta-Roll"/>
    <property type="match status" value="1"/>
</dbReference>
<protein>
    <recommendedName>
        <fullName evidence="4">Calcium-binding protein</fullName>
    </recommendedName>
</protein>
<gene>
    <name evidence="2" type="ORF">GGQ72_001099</name>
</gene>
<evidence type="ECO:0008006" key="4">
    <source>
        <dbReference type="Google" id="ProtNLM"/>
    </source>
</evidence>
<sequence length="293" mass="30024">MSTISGFFRSPNAARDIDLLFSTPKAASSTTYAGNRPPAVPADNEPNASQRALSRIIEIITLNSSEAQDKATMEKQLGYVTAGTGGEGDDTLTVTGRGITNIDAGAGNDSLILKSDSISDIRTVSGDDSIKAAGAFVGSIDGGDGKDDIQIKAKLALDLLGGAGDDTMKVAADTIRNLDAGDGNDNLVLEGNRIFARGGLGNDTVSIKATGADPLIEYGFGRGDGQDTVRSTSGLAIALGSLTANDLDIAVSGNTLTASIKGSEDRITITLDGKTTASFSFAVKDGQTMLRIN</sequence>
<evidence type="ECO:0000313" key="3">
    <source>
        <dbReference type="Proteomes" id="UP000519897"/>
    </source>
</evidence>
<dbReference type="RefSeq" id="WP_165136477.1">
    <property type="nucleotide sequence ID" value="NZ_CP049250.1"/>
</dbReference>
<proteinExistence type="predicted"/>
<name>A0A7W6PP24_9HYPH</name>
<evidence type="ECO:0000313" key="2">
    <source>
        <dbReference type="EMBL" id="MBB4142600.1"/>
    </source>
</evidence>
<organism evidence="2 3">
    <name type="scientific">Rhizobium rhizoryzae</name>
    <dbReference type="NCBI Taxonomy" id="451876"/>
    <lineage>
        <taxon>Bacteria</taxon>
        <taxon>Pseudomonadati</taxon>
        <taxon>Pseudomonadota</taxon>
        <taxon>Alphaproteobacteria</taxon>
        <taxon>Hyphomicrobiales</taxon>
        <taxon>Rhizobiaceae</taxon>
        <taxon>Rhizobium/Agrobacterium group</taxon>
        <taxon>Rhizobium</taxon>
    </lineage>
</organism>
<feature type="region of interest" description="Disordered" evidence="1">
    <location>
        <begin position="27"/>
        <end position="48"/>
    </location>
</feature>
<comment type="caution">
    <text evidence="2">The sequence shown here is derived from an EMBL/GenBank/DDBJ whole genome shotgun (WGS) entry which is preliminary data.</text>
</comment>
<accession>A0A7W6PP24</accession>
<reference evidence="2 3" key="1">
    <citation type="submission" date="2020-08" db="EMBL/GenBank/DDBJ databases">
        <title>Genomic Encyclopedia of Type Strains, Phase IV (KMG-IV): sequencing the most valuable type-strain genomes for metagenomic binning, comparative biology and taxonomic classification.</title>
        <authorList>
            <person name="Goeker M."/>
        </authorList>
    </citation>
    <scope>NUCLEOTIDE SEQUENCE [LARGE SCALE GENOMIC DNA]</scope>
    <source>
        <strain evidence="2 3">DSM 29514</strain>
    </source>
</reference>
<dbReference type="InterPro" id="IPR011049">
    <property type="entry name" value="Serralysin-like_metalloprot_C"/>
</dbReference>
<keyword evidence="3" id="KW-1185">Reference proteome</keyword>